<evidence type="ECO:0000313" key="3">
    <source>
        <dbReference type="Proteomes" id="UP000275408"/>
    </source>
</evidence>
<comment type="caution">
    <text evidence="2">The sequence shown here is derived from an EMBL/GenBank/DDBJ whole genome shotgun (WGS) entry which is preliminary data.</text>
</comment>
<keyword evidence="3" id="KW-1185">Reference proteome</keyword>
<feature type="compositionally biased region" description="Basic residues" evidence="1">
    <location>
        <begin position="25"/>
        <end position="42"/>
    </location>
</feature>
<sequence>MADGGDNKEILNLFTQYSHYMNRSRSMRRKGRRTSRRRRKQKGGILPLAALLPALIARGKAVGLGALGGAASFGAKKRSDAITKRKR</sequence>
<protein>
    <submittedName>
        <fullName evidence="2">Uncharacterized protein</fullName>
    </submittedName>
</protein>
<feature type="non-terminal residue" evidence="2">
    <location>
        <position position="87"/>
    </location>
</feature>
<evidence type="ECO:0000313" key="2">
    <source>
        <dbReference type="EMBL" id="RMX48375.1"/>
    </source>
</evidence>
<dbReference type="Proteomes" id="UP000275408">
    <property type="component" value="Unassembled WGS sequence"/>
</dbReference>
<dbReference type="EMBL" id="RCHS01002286">
    <property type="protein sequence ID" value="RMX48375.1"/>
    <property type="molecule type" value="Genomic_DNA"/>
</dbReference>
<dbReference type="AlphaFoldDB" id="A0A3M6U3W1"/>
<organism evidence="2 3">
    <name type="scientific">Pocillopora damicornis</name>
    <name type="common">Cauliflower coral</name>
    <name type="synonym">Millepora damicornis</name>
    <dbReference type="NCBI Taxonomy" id="46731"/>
    <lineage>
        <taxon>Eukaryota</taxon>
        <taxon>Metazoa</taxon>
        <taxon>Cnidaria</taxon>
        <taxon>Anthozoa</taxon>
        <taxon>Hexacorallia</taxon>
        <taxon>Scleractinia</taxon>
        <taxon>Astrocoeniina</taxon>
        <taxon>Pocilloporidae</taxon>
        <taxon>Pocillopora</taxon>
    </lineage>
</organism>
<evidence type="ECO:0000256" key="1">
    <source>
        <dbReference type="SAM" id="MobiDB-lite"/>
    </source>
</evidence>
<proteinExistence type="predicted"/>
<feature type="region of interest" description="Disordered" evidence="1">
    <location>
        <begin position="22"/>
        <end position="42"/>
    </location>
</feature>
<gene>
    <name evidence="2" type="ORF">pdam_00025025</name>
</gene>
<reference evidence="2 3" key="1">
    <citation type="journal article" date="2018" name="Sci. Rep.">
        <title>Comparative analysis of the Pocillopora damicornis genome highlights role of immune system in coral evolution.</title>
        <authorList>
            <person name="Cunning R."/>
            <person name="Bay R.A."/>
            <person name="Gillette P."/>
            <person name="Baker A.C."/>
            <person name="Traylor-Knowles N."/>
        </authorList>
    </citation>
    <scope>NUCLEOTIDE SEQUENCE [LARGE SCALE GENOMIC DNA]</scope>
    <source>
        <strain evidence="2">RSMAS</strain>
        <tissue evidence="2">Whole animal</tissue>
    </source>
</reference>
<name>A0A3M6U3W1_POCDA</name>
<accession>A0A3M6U3W1</accession>